<keyword evidence="2 4" id="KW-0732">Signal</keyword>
<proteinExistence type="inferred from homology"/>
<accession>A0ABT3Q1X4</accession>
<dbReference type="InterPro" id="IPR005632">
    <property type="entry name" value="Chaperone_Skp"/>
</dbReference>
<dbReference type="Pfam" id="PF03938">
    <property type="entry name" value="OmpH"/>
    <property type="match status" value="1"/>
</dbReference>
<sequence length="183" mass="20982">MIKRILPVLFIFLLVGGFSNTSFAQVQNDDLTIGYVDPQAILSKMPEMKAVQQRLQNFMESKREEFASKQEEYQQKVAEYQDKESVISEDAKQQEEERLGQMGAELQQYQSQLQQEIQQKQQELVGPLLDQIDSAINTVANERGLSYVLNTTTSNGDVILLYVSDEAQQQYDITDEVMDELDM</sequence>
<dbReference type="EMBL" id="JAJNDC010000004">
    <property type="protein sequence ID" value="MCW9714081.1"/>
    <property type="molecule type" value="Genomic_DNA"/>
</dbReference>
<evidence type="ECO:0000313" key="6">
    <source>
        <dbReference type="Proteomes" id="UP001207337"/>
    </source>
</evidence>
<name>A0ABT3Q1X4_9BACT</name>
<reference evidence="5 6" key="1">
    <citation type="submission" date="2021-11" db="EMBL/GenBank/DDBJ databases">
        <title>Aliifidinibius sp. nov., a new bacterium isolated from saline soil.</title>
        <authorList>
            <person name="Galisteo C."/>
            <person name="De La Haba R."/>
            <person name="Sanchez-Porro C."/>
            <person name="Ventosa A."/>
        </authorList>
    </citation>
    <scope>NUCLEOTIDE SEQUENCE [LARGE SCALE GENOMIC DNA]</scope>
    <source>
        <strain evidence="5 6">KACC 190600</strain>
    </source>
</reference>
<dbReference type="SMART" id="SM00935">
    <property type="entry name" value="OmpH"/>
    <property type="match status" value="1"/>
</dbReference>
<dbReference type="Gene3D" id="3.30.910.20">
    <property type="entry name" value="Skp domain"/>
    <property type="match status" value="1"/>
</dbReference>
<dbReference type="PANTHER" id="PTHR35089:SF1">
    <property type="entry name" value="CHAPERONE PROTEIN SKP"/>
    <property type="match status" value="1"/>
</dbReference>
<keyword evidence="3" id="KW-0175">Coiled coil</keyword>
<keyword evidence="6" id="KW-1185">Reference proteome</keyword>
<dbReference type="SUPFAM" id="SSF111384">
    <property type="entry name" value="OmpH-like"/>
    <property type="match status" value="1"/>
</dbReference>
<evidence type="ECO:0000256" key="4">
    <source>
        <dbReference type="SAM" id="SignalP"/>
    </source>
</evidence>
<dbReference type="PANTHER" id="PTHR35089">
    <property type="entry name" value="CHAPERONE PROTEIN SKP"/>
    <property type="match status" value="1"/>
</dbReference>
<feature type="coiled-coil region" evidence="3">
    <location>
        <begin position="59"/>
        <end position="123"/>
    </location>
</feature>
<dbReference type="RefSeq" id="WP_265791152.1">
    <property type="nucleotide sequence ID" value="NZ_BAABRS010000004.1"/>
</dbReference>
<evidence type="ECO:0000256" key="3">
    <source>
        <dbReference type="SAM" id="Coils"/>
    </source>
</evidence>
<feature type="signal peptide" evidence="4">
    <location>
        <begin position="1"/>
        <end position="24"/>
    </location>
</feature>
<dbReference type="Proteomes" id="UP001207337">
    <property type="component" value="Unassembled WGS sequence"/>
</dbReference>
<protein>
    <submittedName>
        <fullName evidence="5">OmpH family outer membrane protein</fullName>
    </submittedName>
</protein>
<gene>
    <name evidence="5" type="ORF">LQ318_14305</name>
</gene>
<comment type="caution">
    <text evidence="5">The sequence shown here is derived from an EMBL/GenBank/DDBJ whole genome shotgun (WGS) entry which is preliminary data.</text>
</comment>
<dbReference type="InterPro" id="IPR024930">
    <property type="entry name" value="Skp_dom_sf"/>
</dbReference>
<evidence type="ECO:0000256" key="2">
    <source>
        <dbReference type="ARBA" id="ARBA00022729"/>
    </source>
</evidence>
<comment type="similarity">
    <text evidence="1">Belongs to the Skp family.</text>
</comment>
<feature type="chain" id="PRO_5046507240" evidence="4">
    <location>
        <begin position="25"/>
        <end position="183"/>
    </location>
</feature>
<evidence type="ECO:0000256" key="1">
    <source>
        <dbReference type="ARBA" id="ARBA00009091"/>
    </source>
</evidence>
<evidence type="ECO:0000313" key="5">
    <source>
        <dbReference type="EMBL" id="MCW9714081.1"/>
    </source>
</evidence>
<organism evidence="5 6">
    <name type="scientific">Fodinibius salicampi</name>
    <dbReference type="NCBI Taxonomy" id="1920655"/>
    <lineage>
        <taxon>Bacteria</taxon>
        <taxon>Pseudomonadati</taxon>
        <taxon>Balneolota</taxon>
        <taxon>Balneolia</taxon>
        <taxon>Balneolales</taxon>
        <taxon>Balneolaceae</taxon>
        <taxon>Fodinibius</taxon>
    </lineage>
</organism>